<keyword evidence="3" id="KW-1185">Reference proteome</keyword>
<feature type="region of interest" description="Disordered" evidence="1">
    <location>
        <begin position="29"/>
        <end position="51"/>
    </location>
</feature>
<evidence type="ECO:0000313" key="3">
    <source>
        <dbReference type="Proteomes" id="UP001180737"/>
    </source>
</evidence>
<comment type="caution">
    <text evidence="2">The sequence shown here is derived from an EMBL/GenBank/DDBJ whole genome shotgun (WGS) entry which is preliminary data.</text>
</comment>
<accession>A0ABU2Z4T1</accession>
<dbReference type="Proteomes" id="UP001180737">
    <property type="component" value="Unassembled WGS sequence"/>
</dbReference>
<gene>
    <name evidence="2" type="ORF">RM704_28395</name>
</gene>
<protein>
    <submittedName>
        <fullName evidence="2">Uncharacterized protein</fullName>
    </submittedName>
</protein>
<dbReference type="EMBL" id="JAVRFJ010000028">
    <property type="protein sequence ID" value="MDT0571335.1"/>
    <property type="molecule type" value="Genomic_DNA"/>
</dbReference>
<name>A0ABU2Z4T1_9ACTN</name>
<sequence length="129" mass="13572">MTAIWLPVTAFLKTTKWLWTSAVRGTVPGFGRDSDEGGPNTAGSAGTTAPRPVRRVCSGEGVGEVGVRGAGEVVFGVRVRIGEVLGVLCVRSCGVVREVCVRSCEVAVEVCVRSREVAVEVSWRPLSVA</sequence>
<evidence type="ECO:0000256" key="1">
    <source>
        <dbReference type="SAM" id="MobiDB-lite"/>
    </source>
</evidence>
<reference evidence="2" key="1">
    <citation type="submission" date="2024-05" db="EMBL/GenBank/DDBJ databases">
        <title>30 novel species of actinomycetes from the DSMZ collection.</title>
        <authorList>
            <person name="Nouioui I."/>
        </authorList>
    </citation>
    <scope>NUCLEOTIDE SEQUENCE</scope>
    <source>
        <strain evidence="2">DSM 3412</strain>
    </source>
</reference>
<evidence type="ECO:0000313" key="2">
    <source>
        <dbReference type="EMBL" id="MDT0571335.1"/>
    </source>
</evidence>
<proteinExistence type="predicted"/>
<organism evidence="2 3">
    <name type="scientific">Streptomyces gottesmaniae</name>
    <dbReference type="NCBI Taxonomy" id="3075518"/>
    <lineage>
        <taxon>Bacteria</taxon>
        <taxon>Bacillati</taxon>
        <taxon>Actinomycetota</taxon>
        <taxon>Actinomycetes</taxon>
        <taxon>Kitasatosporales</taxon>
        <taxon>Streptomycetaceae</taxon>
        <taxon>Streptomyces</taxon>
    </lineage>
</organism>